<feature type="compositionally biased region" description="Polar residues" evidence="1">
    <location>
        <begin position="329"/>
        <end position="346"/>
    </location>
</feature>
<reference evidence="3" key="2">
    <citation type="submission" date="2009-11" db="EMBL/GenBank/DDBJ databases">
        <title>The Genome Sequence of Allomyces macrogynus strain ATCC 38327.</title>
        <authorList>
            <consortium name="The Broad Institute Genome Sequencing Platform"/>
            <person name="Russ C."/>
            <person name="Cuomo C."/>
            <person name="Shea T."/>
            <person name="Young S.K."/>
            <person name="Zeng Q."/>
            <person name="Koehrsen M."/>
            <person name="Haas B."/>
            <person name="Borodovsky M."/>
            <person name="Guigo R."/>
            <person name="Alvarado L."/>
            <person name="Berlin A."/>
            <person name="Borenstein D."/>
            <person name="Chen Z."/>
            <person name="Engels R."/>
            <person name="Freedman E."/>
            <person name="Gellesch M."/>
            <person name="Goldberg J."/>
            <person name="Griggs A."/>
            <person name="Gujja S."/>
            <person name="Heiman D."/>
            <person name="Hepburn T."/>
            <person name="Howarth C."/>
            <person name="Jen D."/>
            <person name="Larson L."/>
            <person name="Lewis B."/>
            <person name="Mehta T."/>
            <person name="Park D."/>
            <person name="Pearson M."/>
            <person name="Roberts A."/>
            <person name="Saif S."/>
            <person name="Shenoy N."/>
            <person name="Sisk P."/>
            <person name="Stolte C."/>
            <person name="Sykes S."/>
            <person name="Walk T."/>
            <person name="White J."/>
            <person name="Yandava C."/>
            <person name="Burger G."/>
            <person name="Gray M.W."/>
            <person name="Holland P.W.H."/>
            <person name="King N."/>
            <person name="Lang F.B.F."/>
            <person name="Roger A.J."/>
            <person name="Ruiz-Trillo I."/>
            <person name="Lander E."/>
            <person name="Nusbaum C."/>
        </authorList>
    </citation>
    <scope>NUCLEOTIDE SEQUENCE [LARGE SCALE GENOMIC DNA]</scope>
    <source>
        <strain evidence="3">ATCC 38327</strain>
    </source>
</reference>
<dbReference type="VEuPathDB" id="FungiDB:AMAG_03896"/>
<evidence type="ECO:0000313" key="2">
    <source>
        <dbReference type="EMBL" id="KNE59643.1"/>
    </source>
</evidence>
<accession>A0A0L0SAN3</accession>
<dbReference type="AlphaFoldDB" id="A0A0L0SAN3"/>
<protein>
    <submittedName>
        <fullName evidence="2">Uncharacterized protein</fullName>
    </submittedName>
</protein>
<sequence>MSSSLLQSLHRTFSRSSSSTNGRDGDSTPHDGGSTHALDPGSRPSLFHSAIATPVLTATPDPVPRMNLIQYADVARAARDLRSALQLVASSADTLHRILLTLVGCRSSTKELEQHVEGDLLFLIQMLEALERTHARLGDLVLRDLEAPLVADLEAINAAAVDVQRQNEDKLKLLARQLKDAESASLRTRRAKHRDLVAYQQSLTVLNNIALEIKRVETLNVVIGDELAERRLPVVLNRLAATSRGAAATYLDLADAVRYLARAIPHAGVATAINYAAADPALAPSPELAVPLSVPKDAHCMTTASMASPVPPVHTAVAASGAESPVPSHPSTPLTRPRSAMSSSAVGSRPYGSA</sequence>
<evidence type="ECO:0000256" key="1">
    <source>
        <dbReference type="SAM" id="MobiDB-lite"/>
    </source>
</evidence>
<dbReference type="EMBL" id="GG745334">
    <property type="protein sequence ID" value="KNE59644.1"/>
    <property type="molecule type" value="Genomic_DNA"/>
</dbReference>
<feature type="region of interest" description="Disordered" evidence="1">
    <location>
        <begin position="318"/>
        <end position="354"/>
    </location>
</feature>
<reference evidence="2 3" key="1">
    <citation type="submission" date="2009-11" db="EMBL/GenBank/DDBJ databases">
        <title>Annotation of Allomyces macrogynus ATCC 38327.</title>
        <authorList>
            <consortium name="The Broad Institute Genome Sequencing Platform"/>
            <person name="Russ C."/>
            <person name="Cuomo C."/>
            <person name="Burger G."/>
            <person name="Gray M.W."/>
            <person name="Holland P.W.H."/>
            <person name="King N."/>
            <person name="Lang F.B.F."/>
            <person name="Roger A.J."/>
            <person name="Ruiz-Trillo I."/>
            <person name="Young S.K."/>
            <person name="Zeng Q."/>
            <person name="Gargeya S."/>
            <person name="Fitzgerald M."/>
            <person name="Haas B."/>
            <person name="Abouelleil A."/>
            <person name="Alvarado L."/>
            <person name="Arachchi H.M."/>
            <person name="Berlin A."/>
            <person name="Chapman S.B."/>
            <person name="Gearin G."/>
            <person name="Goldberg J."/>
            <person name="Griggs A."/>
            <person name="Gujja S."/>
            <person name="Hansen M."/>
            <person name="Heiman D."/>
            <person name="Howarth C."/>
            <person name="Larimer J."/>
            <person name="Lui A."/>
            <person name="MacDonald P.J.P."/>
            <person name="McCowen C."/>
            <person name="Montmayeur A."/>
            <person name="Murphy C."/>
            <person name="Neiman D."/>
            <person name="Pearson M."/>
            <person name="Priest M."/>
            <person name="Roberts A."/>
            <person name="Saif S."/>
            <person name="Shea T."/>
            <person name="Sisk P."/>
            <person name="Stolte C."/>
            <person name="Sykes S."/>
            <person name="Wortman J."/>
            <person name="Nusbaum C."/>
            <person name="Birren B."/>
        </authorList>
    </citation>
    <scope>NUCLEOTIDE SEQUENCE [LARGE SCALE GENOMIC DNA]</scope>
    <source>
        <strain evidence="2 3">ATCC 38327</strain>
    </source>
</reference>
<gene>
    <name evidence="2" type="ORF">AMAG_03896</name>
</gene>
<feature type="region of interest" description="Disordered" evidence="1">
    <location>
        <begin position="1"/>
        <end position="43"/>
    </location>
</feature>
<organism evidence="2 3">
    <name type="scientific">Allomyces macrogynus (strain ATCC 38327)</name>
    <name type="common">Allomyces javanicus var. macrogynus</name>
    <dbReference type="NCBI Taxonomy" id="578462"/>
    <lineage>
        <taxon>Eukaryota</taxon>
        <taxon>Fungi</taxon>
        <taxon>Fungi incertae sedis</taxon>
        <taxon>Blastocladiomycota</taxon>
        <taxon>Blastocladiomycetes</taxon>
        <taxon>Blastocladiales</taxon>
        <taxon>Blastocladiaceae</taxon>
        <taxon>Allomyces</taxon>
    </lineage>
</organism>
<dbReference type="EMBL" id="GG745334">
    <property type="protein sequence ID" value="KNE59643.1"/>
    <property type="molecule type" value="Genomic_DNA"/>
</dbReference>
<proteinExistence type="predicted"/>
<evidence type="ECO:0000313" key="3">
    <source>
        <dbReference type="Proteomes" id="UP000054350"/>
    </source>
</evidence>
<dbReference type="OrthoDB" id="5594612at2759"/>
<feature type="compositionally biased region" description="Polar residues" evidence="1">
    <location>
        <begin position="1"/>
        <end position="11"/>
    </location>
</feature>
<name>A0A0L0SAN3_ALLM3</name>
<dbReference type="Proteomes" id="UP000054350">
    <property type="component" value="Unassembled WGS sequence"/>
</dbReference>
<keyword evidence="3" id="KW-1185">Reference proteome</keyword>